<dbReference type="EMBL" id="RJJG01000001">
    <property type="protein sequence ID" value="RNI10843.1"/>
    <property type="molecule type" value="Genomic_DNA"/>
</dbReference>
<evidence type="ECO:0000313" key="10">
    <source>
        <dbReference type="Proteomes" id="UP000267921"/>
    </source>
</evidence>
<evidence type="ECO:0000313" key="5">
    <source>
        <dbReference type="EMBL" id="APH38288.1"/>
    </source>
</evidence>
<dbReference type="InterPro" id="IPR003439">
    <property type="entry name" value="ABC_transporter-like_ATP-bd"/>
</dbReference>
<dbReference type="PROSITE" id="PS50893">
    <property type="entry name" value="ABC_TRANSPORTER_2"/>
    <property type="match status" value="1"/>
</dbReference>
<gene>
    <name evidence="5" type="ORF">BHR79_01505</name>
    <name evidence="6" type="ORF">EFE40_01285</name>
    <name evidence="7" type="ORF">SAMN04515625_0123</name>
</gene>
<dbReference type="Proteomes" id="UP000198669">
    <property type="component" value="Unassembled WGS sequence"/>
</dbReference>
<dbReference type="PANTHER" id="PTHR42734">
    <property type="entry name" value="METAL TRANSPORT SYSTEM ATP-BINDING PROTEIN TM_0124-RELATED"/>
    <property type="match status" value="1"/>
</dbReference>
<reference evidence="7 9" key="2">
    <citation type="submission" date="2016-10" db="EMBL/GenBank/DDBJ databases">
        <authorList>
            <person name="de Groot N.N."/>
        </authorList>
    </citation>
    <scope>NUCLEOTIDE SEQUENCE [LARGE SCALE GENOMIC DNA]</scope>
    <source>
        <strain evidence="7 9">Z-7982</strain>
    </source>
</reference>
<dbReference type="GO" id="GO:0005524">
    <property type="term" value="F:ATP binding"/>
    <property type="evidence" value="ECO:0007669"/>
    <property type="project" value="UniProtKB-KW"/>
</dbReference>
<evidence type="ECO:0000313" key="8">
    <source>
        <dbReference type="Proteomes" id="UP000186879"/>
    </source>
</evidence>
<dbReference type="OrthoDB" id="10909at2157"/>
<dbReference type="InterPro" id="IPR003593">
    <property type="entry name" value="AAA+_ATPase"/>
</dbReference>
<keyword evidence="8" id="KW-1185">Reference proteome</keyword>
<protein>
    <submittedName>
        <fullName evidence="6">ATP-binding cassette domain-containing protein</fullName>
    </submittedName>
    <submittedName>
        <fullName evidence="7">Iron complex transport system ATP-binding protein</fullName>
    </submittedName>
    <submittedName>
        <fullName evidence="5">Molybdenum ABC transporter ATP-binding protein</fullName>
    </submittedName>
</protein>
<evidence type="ECO:0000256" key="2">
    <source>
        <dbReference type="ARBA" id="ARBA00022741"/>
    </source>
</evidence>
<dbReference type="RefSeq" id="WP_072560551.1">
    <property type="nucleotide sequence ID" value="NZ_CP017921.1"/>
</dbReference>
<dbReference type="Pfam" id="PF00005">
    <property type="entry name" value="ABC_tran"/>
    <property type="match status" value="1"/>
</dbReference>
<keyword evidence="1" id="KW-0813">Transport</keyword>
<sequence length="264" mass="29486">METKNAKPMIIEMENVTVCKKGNILLDNFSLNIKNGENVAIIGPNGAGKSSFIKTVTGDLRPLHSEKTIVRLFGKERRDIFGLRNKMGIISGDLQDEYMRNIPGIEVVVSGFFSSIGLYRNHSITGDMKRRAHEVLGFLGIENLASRPINEMSTGQARRLLVARALVHDPDVLILDEPTNSLDLRAQHIFRQSMRTIASKGKNIILVTHNLEDLVPEIDRVVLLSEGSVYRDGPTDEILTAENLSDIFGIQVQVFSKDGYYHAW</sequence>
<keyword evidence="2" id="KW-0547">Nucleotide-binding</keyword>
<feature type="domain" description="ABC transporter" evidence="4">
    <location>
        <begin position="11"/>
        <end position="251"/>
    </location>
</feature>
<evidence type="ECO:0000256" key="1">
    <source>
        <dbReference type="ARBA" id="ARBA00022448"/>
    </source>
</evidence>
<dbReference type="AlphaFoldDB" id="A0A1L3Q092"/>
<accession>A0A1L3Q092</accession>
<name>A0A1L3Q092_9EURY</name>
<proteinExistence type="predicted"/>
<evidence type="ECO:0000313" key="7">
    <source>
        <dbReference type="EMBL" id="SDW01304.1"/>
    </source>
</evidence>
<evidence type="ECO:0000256" key="3">
    <source>
        <dbReference type="ARBA" id="ARBA00022840"/>
    </source>
</evidence>
<dbReference type="InterPro" id="IPR027417">
    <property type="entry name" value="P-loop_NTPase"/>
</dbReference>
<dbReference type="STRING" id="2177.BHR79_01505"/>
<dbReference type="EMBL" id="FNMU01000001">
    <property type="protein sequence ID" value="SDW01304.1"/>
    <property type="molecule type" value="Genomic_DNA"/>
</dbReference>
<reference evidence="5 8" key="1">
    <citation type="submission" date="2016-10" db="EMBL/GenBank/DDBJ databases">
        <title>Methanohalophilus halophilus.</title>
        <authorList>
            <person name="L'haridon S."/>
        </authorList>
    </citation>
    <scope>NUCLEOTIDE SEQUENCE [LARGE SCALE GENOMIC DNA]</scope>
    <source>
        <strain evidence="5 8">Z-7982</strain>
    </source>
</reference>
<reference evidence="6 10" key="3">
    <citation type="submission" date="2018-10" db="EMBL/GenBank/DDBJ databases">
        <title>Cultivation of a novel Methanohalophilus strain from Kebrit Deep of the Red Sea and a genomic comparison of members of the genus Methanohalophilus.</title>
        <authorList>
            <person name="Guan Y."/>
            <person name="Ngugi D.K."/>
            <person name="Stingl U."/>
        </authorList>
    </citation>
    <scope>NUCLEOTIDE SEQUENCE [LARGE SCALE GENOMIC DNA]</scope>
    <source>
        <strain evidence="6 10">DSM 3094</strain>
    </source>
</reference>
<dbReference type="KEGG" id="mhaz:BHR79_01505"/>
<dbReference type="InterPro" id="IPR050153">
    <property type="entry name" value="Metal_Ion_Import_ABC"/>
</dbReference>
<evidence type="ECO:0000259" key="4">
    <source>
        <dbReference type="PROSITE" id="PS50893"/>
    </source>
</evidence>
<evidence type="ECO:0000313" key="9">
    <source>
        <dbReference type="Proteomes" id="UP000198669"/>
    </source>
</evidence>
<dbReference type="GO" id="GO:0016887">
    <property type="term" value="F:ATP hydrolysis activity"/>
    <property type="evidence" value="ECO:0007669"/>
    <property type="project" value="InterPro"/>
</dbReference>
<dbReference type="SMART" id="SM00382">
    <property type="entry name" value="AAA"/>
    <property type="match status" value="1"/>
</dbReference>
<keyword evidence="3 5" id="KW-0067">ATP-binding</keyword>
<dbReference type="EMBL" id="CP017921">
    <property type="protein sequence ID" value="APH38288.1"/>
    <property type="molecule type" value="Genomic_DNA"/>
</dbReference>
<dbReference type="Proteomes" id="UP000267921">
    <property type="component" value="Unassembled WGS sequence"/>
</dbReference>
<dbReference type="GeneID" id="30582391"/>
<dbReference type="Gene3D" id="3.40.50.300">
    <property type="entry name" value="P-loop containing nucleotide triphosphate hydrolases"/>
    <property type="match status" value="1"/>
</dbReference>
<organism evidence="5 8">
    <name type="scientific">Methanohalophilus halophilus</name>
    <dbReference type="NCBI Taxonomy" id="2177"/>
    <lineage>
        <taxon>Archaea</taxon>
        <taxon>Methanobacteriati</taxon>
        <taxon>Methanobacteriota</taxon>
        <taxon>Stenosarchaea group</taxon>
        <taxon>Methanomicrobia</taxon>
        <taxon>Methanosarcinales</taxon>
        <taxon>Methanosarcinaceae</taxon>
        <taxon>Methanohalophilus</taxon>
    </lineage>
</organism>
<evidence type="ECO:0000313" key="6">
    <source>
        <dbReference type="EMBL" id="RNI10843.1"/>
    </source>
</evidence>
<dbReference type="SUPFAM" id="SSF52540">
    <property type="entry name" value="P-loop containing nucleoside triphosphate hydrolases"/>
    <property type="match status" value="1"/>
</dbReference>
<dbReference type="Proteomes" id="UP000186879">
    <property type="component" value="Chromosome"/>
</dbReference>